<comment type="cofactor">
    <cofactor evidence="1">
        <name>L-ascorbate</name>
        <dbReference type="ChEBI" id="CHEBI:38290"/>
    </cofactor>
</comment>
<keyword evidence="5" id="KW-0408">Iron</keyword>
<evidence type="ECO:0000256" key="2">
    <source>
        <dbReference type="ARBA" id="ARBA00022723"/>
    </source>
</evidence>
<keyword evidence="4" id="KW-0560">Oxidoreductase</keyword>
<name>A0A1Q9E1K2_SYMMI</name>
<dbReference type="GO" id="GO:0005783">
    <property type="term" value="C:endoplasmic reticulum"/>
    <property type="evidence" value="ECO:0007669"/>
    <property type="project" value="TreeGrafter"/>
</dbReference>
<keyword evidence="7" id="KW-1133">Transmembrane helix</keyword>
<dbReference type="SMART" id="SM00702">
    <property type="entry name" value="P4Hc"/>
    <property type="match status" value="1"/>
</dbReference>
<proteinExistence type="predicted"/>
<keyword evidence="7" id="KW-0472">Membrane</keyword>
<evidence type="ECO:0000256" key="7">
    <source>
        <dbReference type="SAM" id="Phobius"/>
    </source>
</evidence>
<accession>A0A1Q9E1K2</accession>
<keyword evidence="7" id="KW-0812">Transmembrane</keyword>
<dbReference type="PROSITE" id="PS51471">
    <property type="entry name" value="FE2OG_OXY"/>
    <property type="match status" value="1"/>
</dbReference>
<dbReference type="PANTHER" id="PTHR10869">
    <property type="entry name" value="PROLYL 4-HYDROXYLASE ALPHA SUBUNIT"/>
    <property type="match status" value="1"/>
</dbReference>
<evidence type="ECO:0000256" key="1">
    <source>
        <dbReference type="ARBA" id="ARBA00001961"/>
    </source>
</evidence>
<dbReference type="InterPro" id="IPR006620">
    <property type="entry name" value="Pro_4_hyd_alph"/>
</dbReference>
<feature type="transmembrane region" description="Helical" evidence="7">
    <location>
        <begin position="299"/>
        <end position="321"/>
    </location>
</feature>
<sequence>MRGVGRDNQTPILSFAVLLRDSMSIVITCSISHEKSFFNDVKEVQDVLQDRLYQCSADEEADSDDSMITRFVLISFKQLPAPELEGPCSPDRSESVVPLAELLQPLLLQHLGVLAIAYNAADAPARPSLAASLLRQNFDLNISDDSLQAVFQRILRNFPGLIAVRAGPEACLQPAARGAPCILRTVQYIPTHWQGNCHIDNGILERWKTYPTSCFTLARGRLEGQVLLLKCRLCGAVYGGPWCWTHGWQRHSFPEGCHRPRAATSLQRLEDARWFCAVPQICFETDLLKFCLLLGARGGISWTAFFVVYTALFGFTFAGSFMATRSHFVTALEMAVVLWGSMRLISEARLESLWSVPFCVQPHHLAKDFQPLLAAVERSFKFLSSQHKCPLMAALPLIVVDGKWCMQVSLCNDRFSRQIWNSDLQLGSFIGCTERPSEAASIASGMSLQGCQRTLRHHAEILQQFYKKLLSRISKKRGRVRATQADGEKVIQEQLRICCGLGNGNSILHKVFNGGQPPCELSNNPFVKSLQRASLFCRWLAASSLPELHRHFVDEASDNPEASTLFYMWTVAEDAVLDAWLEHLQAFHPSHLSLHFDGIRVSSNDVGEAVQDFCAACSRHTEAKVVDGSSCWTLRTEEFQDAWHDAADNKYLVIFDVLEKGRVANEHADSMEPLPSEWAVLKELQAGSGDTSSEEAEDEGDGADEATTKVGDHILALMEKEVDDLLAKKKIHTNSDNRLVCPLCPFRAFDKNNKGRVLHHIQKYHCASKQHCPSGTKRMKLVIALHDSDRLLTRAEKCDRLSRSASIMRQTIAPPLPGAINCIDRFIRLVMTESRPEFWNVSSPLFKAKNLFGEFVHGMLAALHSMMEHESTCLLPSHTTDWLPLMEVFTVRGRTYAVVGVFAVASDDACGAAQSLAEGITAEGLAQVEFVTVDNPSRHYLLSLKNICPNLQVMALDPVHLAMPCEYASSRKRTQATQTLRCILSKFSAVDHTYDAASWGHVFHRCSCKGLTVEEKSLRQKIEDRTMWVTTAEQILAQLDPSRPFYTRVEWIRSLAALVSVFRDEVSRLARGPNRRAFVPLVVKDWLGLKLALLTRAKGSGGGLCDLDMCCLMPDRGRMQPDAAPVTKPQLSAASPEQSSRWWFEGDPGPFFLLCVSAIGMDKPTTRTPRTPALWYHGPPMRRFLSVAVTAAAAGELERGLAALSAAAEDCASGGDAAGVAFARCIEDSAASPNFLLPRPLFDEALRNASCRLPGASSAIRRYNIGIGSSATNCSLQDRKLHVEVFREHPPVALIKSFASSATCARLLEVAGGLESLSNAVAKGATGGFYRRSSSKNLANQVLEADEILRSLRSQMFIVTGELTRYKLNMTSPEPLNLAAYRKRGDEYRPHCDGRCGGDRHRPGERVATSILYCQVPAQGGHTTFTMDTLKIGPDQGDMLVFGYLIGQTMARQEAEHSSCPILAGGKWIATQWYAAEAEDQV</sequence>
<evidence type="ECO:0000256" key="6">
    <source>
        <dbReference type="SAM" id="MobiDB-lite"/>
    </source>
</evidence>
<dbReference type="Gene3D" id="2.60.120.620">
    <property type="entry name" value="q2cbj1_9rhob like domain"/>
    <property type="match status" value="1"/>
</dbReference>
<evidence type="ECO:0000256" key="5">
    <source>
        <dbReference type="ARBA" id="ARBA00023004"/>
    </source>
</evidence>
<dbReference type="GO" id="GO:0005506">
    <property type="term" value="F:iron ion binding"/>
    <property type="evidence" value="ECO:0007669"/>
    <property type="project" value="InterPro"/>
</dbReference>
<feature type="region of interest" description="Disordered" evidence="6">
    <location>
        <begin position="686"/>
        <end position="705"/>
    </location>
</feature>
<dbReference type="PANTHER" id="PTHR10869:SF226">
    <property type="entry name" value="PROLYL 4-HYDROXYLASE ALPHA SUBUNIT DOMAIN-CONTAINING PROTEIN"/>
    <property type="match status" value="1"/>
</dbReference>
<dbReference type="InterPro" id="IPR005123">
    <property type="entry name" value="Oxoglu/Fe-dep_dioxygenase_dom"/>
</dbReference>
<evidence type="ECO:0000313" key="10">
    <source>
        <dbReference type="Proteomes" id="UP000186817"/>
    </source>
</evidence>
<dbReference type="InterPro" id="IPR045054">
    <property type="entry name" value="P4HA-like"/>
</dbReference>
<dbReference type="GO" id="GO:0031418">
    <property type="term" value="F:L-ascorbic acid binding"/>
    <property type="evidence" value="ECO:0007669"/>
    <property type="project" value="InterPro"/>
</dbReference>
<comment type="caution">
    <text evidence="9">The sequence shown here is derived from an EMBL/GenBank/DDBJ whole genome shotgun (WGS) entry which is preliminary data.</text>
</comment>
<dbReference type="GO" id="GO:0004656">
    <property type="term" value="F:procollagen-proline 4-dioxygenase activity"/>
    <property type="evidence" value="ECO:0007669"/>
    <property type="project" value="TreeGrafter"/>
</dbReference>
<feature type="compositionally biased region" description="Acidic residues" evidence="6">
    <location>
        <begin position="692"/>
        <end position="704"/>
    </location>
</feature>
<dbReference type="EMBL" id="LSRX01000298">
    <property type="protein sequence ID" value="OLQ01291.1"/>
    <property type="molecule type" value="Genomic_DNA"/>
</dbReference>
<feature type="domain" description="Fe2OG dioxygenase" evidence="8">
    <location>
        <begin position="1371"/>
        <end position="1476"/>
    </location>
</feature>
<keyword evidence="10" id="KW-1185">Reference proteome</keyword>
<gene>
    <name evidence="9" type="primary">dpy-18</name>
    <name evidence="9" type="ORF">AK812_SmicGene15971</name>
</gene>
<reference evidence="9 10" key="1">
    <citation type="submission" date="2016-02" db="EMBL/GenBank/DDBJ databases">
        <title>Genome analysis of coral dinoflagellate symbionts highlights evolutionary adaptations to a symbiotic lifestyle.</title>
        <authorList>
            <person name="Aranda M."/>
            <person name="Li Y."/>
            <person name="Liew Y.J."/>
            <person name="Baumgarten S."/>
            <person name="Simakov O."/>
            <person name="Wilson M."/>
            <person name="Piel J."/>
            <person name="Ashoor H."/>
            <person name="Bougouffa S."/>
            <person name="Bajic V.B."/>
            <person name="Ryu T."/>
            <person name="Ravasi T."/>
            <person name="Bayer T."/>
            <person name="Micklem G."/>
            <person name="Kim H."/>
            <person name="Bhak J."/>
            <person name="Lajeunesse T.C."/>
            <person name="Voolstra C.R."/>
        </authorList>
    </citation>
    <scope>NUCLEOTIDE SEQUENCE [LARGE SCALE GENOMIC DNA]</scope>
    <source>
        <strain evidence="9 10">CCMP2467</strain>
    </source>
</reference>
<dbReference type="Proteomes" id="UP000186817">
    <property type="component" value="Unassembled WGS sequence"/>
</dbReference>
<dbReference type="OrthoDB" id="422315at2759"/>
<feature type="transmembrane region" description="Helical" evidence="7">
    <location>
        <begin position="328"/>
        <end position="345"/>
    </location>
</feature>
<protein>
    <submittedName>
        <fullName evidence="9">Prolyl 4-hydroxylase subunit alpha-1</fullName>
    </submittedName>
</protein>
<evidence type="ECO:0000313" key="9">
    <source>
        <dbReference type="EMBL" id="OLQ01291.1"/>
    </source>
</evidence>
<evidence type="ECO:0000259" key="8">
    <source>
        <dbReference type="PROSITE" id="PS51471"/>
    </source>
</evidence>
<organism evidence="9 10">
    <name type="scientific">Symbiodinium microadriaticum</name>
    <name type="common">Dinoflagellate</name>
    <name type="synonym">Zooxanthella microadriatica</name>
    <dbReference type="NCBI Taxonomy" id="2951"/>
    <lineage>
        <taxon>Eukaryota</taxon>
        <taxon>Sar</taxon>
        <taxon>Alveolata</taxon>
        <taxon>Dinophyceae</taxon>
        <taxon>Suessiales</taxon>
        <taxon>Symbiodiniaceae</taxon>
        <taxon>Symbiodinium</taxon>
    </lineage>
</organism>
<evidence type="ECO:0000256" key="3">
    <source>
        <dbReference type="ARBA" id="ARBA00022964"/>
    </source>
</evidence>
<keyword evidence="3" id="KW-0223">Dioxygenase</keyword>
<evidence type="ECO:0000256" key="4">
    <source>
        <dbReference type="ARBA" id="ARBA00023002"/>
    </source>
</evidence>
<keyword evidence="2" id="KW-0479">Metal-binding</keyword>